<gene>
    <name evidence="1" type="ORF">JH146_0591</name>
</gene>
<organism evidence="1 2">
    <name type="scientific">Methanocaldococcus bathoardescens</name>
    <dbReference type="NCBI Taxonomy" id="1301915"/>
    <lineage>
        <taxon>Archaea</taxon>
        <taxon>Methanobacteriati</taxon>
        <taxon>Methanobacteriota</taxon>
        <taxon>Methanomada group</taxon>
        <taxon>Methanococci</taxon>
        <taxon>Methanococcales</taxon>
        <taxon>Methanocaldococcaceae</taxon>
        <taxon>Methanocaldococcus</taxon>
    </lineage>
</organism>
<dbReference type="STRING" id="1301915.JH146_0591"/>
<accession>A0A076LAN6</accession>
<dbReference type="EMBL" id="CP009149">
    <property type="protein sequence ID" value="AIJ05440.1"/>
    <property type="molecule type" value="Genomic_DNA"/>
</dbReference>
<proteinExistence type="predicted"/>
<name>A0A076LAN6_9EURY</name>
<protein>
    <submittedName>
        <fullName evidence="1">Uncharacterized protein</fullName>
    </submittedName>
</protein>
<sequence length="95" mass="11135">MPRRKIDKLYVKVYFEGNTIEGEYDFDAVTHLKNGILKYLWTGKKDPVIIWNMESKSFAIIDPSKVCAIEIQGSLMFLDDIPEKKLEMRSFSERD</sequence>
<evidence type="ECO:0000313" key="1">
    <source>
        <dbReference type="EMBL" id="AIJ05440.1"/>
    </source>
</evidence>
<dbReference type="KEGG" id="mjh:JH146_0591"/>
<dbReference type="Proteomes" id="UP000028781">
    <property type="component" value="Chromosome"/>
</dbReference>
<keyword evidence="2" id="KW-1185">Reference proteome</keyword>
<dbReference type="GeneID" id="24891193"/>
<reference evidence="1 2" key="1">
    <citation type="journal article" date="2015" name="Int. J. Syst. Evol. Microbiol.">
        <title>M ethanocaldococcus bathoardescens sp. nov., a hyperthermophilic methanogen isolated from a volcanically active deep-sea hydrothermal vent.</title>
        <authorList>
            <person name="Stewart L.C."/>
            <person name="Jung J.H."/>
            <person name="Kim Y.T."/>
            <person name="Kwon S.W."/>
            <person name="Park C.S."/>
            <person name="Holden J.F."/>
        </authorList>
    </citation>
    <scope>NUCLEOTIDE SEQUENCE [LARGE SCALE GENOMIC DNA]</scope>
    <source>
        <strain evidence="1 2">JH146</strain>
    </source>
</reference>
<dbReference type="HOGENOM" id="CLU_2392941_0_0_2"/>
<dbReference type="RefSeq" id="WP_048201631.1">
    <property type="nucleotide sequence ID" value="NZ_CP009149.1"/>
</dbReference>
<evidence type="ECO:0000313" key="2">
    <source>
        <dbReference type="Proteomes" id="UP000028781"/>
    </source>
</evidence>
<dbReference type="AlphaFoldDB" id="A0A076LAN6"/>
<dbReference type="OrthoDB" id="64786at2157"/>